<accession>A0A0E9MU80</accession>
<dbReference type="AlphaFoldDB" id="A0A0E9MU80"/>
<evidence type="ECO:0000313" key="3">
    <source>
        <dbReference type="Proteomes" id="UP000033202"/>
    </source>
</evidence>
<dbReference type="RefSeq" id="WP_052733990.1">
    <property type="nucleotide sequence ID" value="NZ_BBWU01000053.1"/>
</dbReference>
<proteinExistence type="predicted"/>
<comment type="caution">
    <text evidence="2">The sequence shown here is derived from an EMBL/GenBank/DDBJ whole genome shotgun (WGS) entry which is preliminary data.</text>
</comment>
<dbReference type="InterPro" id="IPR007560">
    <property type="entry name" value="Restrct_endonuc_IV_Mrr"/>
</dbReference>
<evidence type="ECO:0000313" key="2">
    <source>
        <dbReference type="EMBL" id="GAO40966.1"/>
    </source>
</evidence>
<feature type="domain" description="Restriction endonuclease type IV Mrr" evidence="1">
    <location>
        <begin position="128"/>
        <end position="234"/>
    </location>
</feature>
<gene>
    <name evidence="2" type="ORF">SCH01S_53_00380</name>
</gene>
<name>A0A0E9MU80_9SPHN</name>
<protein>
    <recommendedName>
        <fullName evidence="1">Restriction endonuclease type IV Mrr domain-containing protein</fullName>
    </recommendedName>
</protein>
<organism evidence="2 3">
    <name type="scientific">Sphingomonas changbaiensis NBRC 104936</name>
    <dbReference type="NCBI Taxonomy" id="1219043"/>
    <lineage>
        <taxon>Bacteria</taxon>
        <taxon>Pseudomonadati</taxon>
        <taxon>Pseudomonadota</taxon>
        <taxon>Alphaproteobacteria</taxon>
        <taxon>Sphingomonadales</taxon>
        <taxon>Sphingomonadaceae</taxon>
        <taxon>Sphingomonas</taxon>
    </lineage>
</organism>
<dbReference type="GO" id="GO:0004519">
    <property type="term" value="F:endonuclease activity"/>
    <property type="evidence" value="ECO:0007669"/>
    <property type="project" value="InterPro"/>
</dbReference>
<dbReference type="Proteomes" id="UP000033202">
    <property type="component" value="Unassembled WGS sequence"/>
</dbReference>
<evidence type="ECO:0000259" key="1">
    <source>
        <dbReference type="Pfam" id="PF04471"/>
    </source>
</evidence>
<dbReference type="GO" id="GO:0009307">
    <property type="term" value="P:DNA restriction-modification system"/>
    <property type="evidence" value="ECO:0007669"/>
    <property type="project" value="InterPro"/>
</dbReference>
<dbReference type="EMBL" id="BBWU01000053">
    <property type="protein sequence ID" value="GAO40966.1"/>
    <property type="molecule type" value="Genomic_DNA"/>
</dbReference>
<dbReference type="Pfam" id="PF04471">
    <property type="entry name" value="Mrr_cat"/>
    <property type="match status" value="1"/>
</dbReference>
<sequence length="250" mass="28206">MATRYLQQLKDFYTLGSDTLWITFARGALWWAFAAPKVVLRESPAANESTSYRHTLGPWRCTDIKGGRLEVERLSTRLTQLAGYRQTICSVRESAYLLRRINAEPEPIVAAAQAACDRMAEAVAPLIANLHWADFELFVDLLFARAGWRRISALGGRMKDFDMLIEQPATGERACVQVKSATSQPVLDACYRAFQERQDAERCFFVCHTAAAAIRPPEASDRPFHLWDIGRLADFATDHGLVRWLIERAG</sequence>
<dbReference type="GO" id="GO:0003677">
    <property type="term" value="F:DNA binding"/>
    <property type="evidence" value="ECO:0007669"/>
    <property type="project" value="InterPro"/>
</dbReference>
<keyword evidence="3" id="KW-1185">Reference proteome</keyword>
<reference evidence="2 3" key="1">
    <citation type="submission" date="2015-04" db="EMBL/GenBank/DDBJ databases">
        <title>Whole genome shotgun sequence of Sphingomonas changbaiensis NBRC 104936.</title>
        <authorList>
            <person name="Katano-Makiyama Y."/>
            <person name="Hosoyama A."/>
            <person name="Hashimoto M."/>
            <person name="Noguchi M."/>
            <person name="Tsuchikane K."/>
            <person name="Ohji S."/>
            <person name="Yamazoe A."/>
            <person name="Ichikawa N."/>
            <person name="Kimura A."/>
            <person name="Fujita N."/>
        </authorList>
    </citation>
    <scope>NUCLEOTIDE SEQUENCE [LARGE SCALE GENOMIC DNA]</scope>
    <source>
        <strain evidence="2 3">NBRC 104936</strain>
    </source>
</reference>